<dbReference type="AlphaFoldDB" id="A0A4R7TDR5"/>
<organism evidence="6 7">
    <name type="scientific">Kribbella voronezhensis</name>
    <dbReference type="NCBI Taxonomy" id="2512212"/>
    <lineage>
        <taxon>Bacteria</taxon>
        <taxon>Bacillati</taxon>
        <taxon>Actinomycetota</taxon>
        <taxon>Actinomycetes</taxon>
        <taxon>Propionibacteriales</taxon>
        <taxon>Kribbellaceae</taxon>
        <taxon>Kribbella</taxon>
    </lineage>
</organism>
<sequence length="310" mass="33840">MGWVWVGCGAPAEKGSLSYRQGMASLKSAVWIPLFDELADARVVAELAASAEEAGWDGLFVWDHVRWREPVRAVADPWVALTAAAMATETLRLGPMVTPLARRRPAVVGRQTATLDVLSGGRLTLGVGIGSDRFGAEFSRFGDEVDDRKRAELTDESLSILQAAWSGETVRHRTDNYIVDDVEFLPRPAQDGGVPIWIAGFPGKVRPRRRAARYDGFFPVNLTQPDQLAEAVEGVQEFREDRTAPYDVVVALPPGTDPRPFAAEGATWCLTEFDQDNIRRSEVAAVVADGPFSGERQSVAGRHEVTPADI</sequence>
<keyword evidence="3" id="KW-0560">Oxidoreductase</keyword>
<keyword evidence="1" id="KW-0285">Flavoprotein</keyword>
<proteinExistence type="predicted"/>
<dbReference type="InterPro" id="IPR050172">
    <property type="entry name" value="SsuD_RutA_monooxygenase"/>
</dbReference>
<evidence type="ECO:0000256" key="4">
    <source>
        <dbReference type="ARBA" id="ARBA00023033"/>
    </source>
</evidence>
<dbReference type="GO" id="GO:0008726">
    <property type="term" value="F:alkanesulfonate monooxygenase activity"/>
    <property type="evidence" value="ECO:0007669"/>
    <property type="project" value="TreeGrafter"/>
</dbReference>
<dbReference type="SUPFAM" id="SSF51679">
    <property type="entry name" value="Bacterial luciferase-like"/>
    <property type="match status" value="1"/>
</dbReference>
<dbReference type="InterPro" id="IPR036661">
    <property type="entry name" value="Luciferase-like_sf"/>
</dbReference>
<dbReference type="GO" id="GO:0046306">
    <property type="term" value="P:alkanesulfonate catabolic process"/>
    <property type="evidence" value="ECO:0007669"/>
    <property type="project" value="TreeGrafter"/>
</dbReference>
<evidence type="ECO:0000256" key="1">
    <source>
        <dbReference type="ARBA" id="ARBA00022630"/>
    </source>
</evidence>
<gene>
    <name evidence="6" type="ORF">EV138_3876</name>
</gene>
<feature type="domain" description="Luciferase-like" evidence="5">
    <location>
        <begin position="39"/>
        <end position="266"/>
    </location>
</feature>
<evidence type="ECO:0000313" key="6">
    <source>
        <dbReference type="EMBL" id="TDU90291.1"/>
    </source>
</evidence>
<dbReference type="Gene3D" id="3.20.20.30">
    <property type="entry name" value="Luciferase-like domain"/>
    <property type="match status" value="1"/>
</dbReference>
<evidence type="ECO:0000259" key="5">
    <source>
        <dbReference type="Pfam" id="PF00296"/>
    </source>
</evidence>
<protein>
    <submittedName>
        <fullName evidence="6">Luciferase-like monooxygenase</fullName>
    </submittedName>
</protein>
<keyword evidence="4 6" id="KW-0503">Monooxygenase</keyword>
<reference evidence="6 7" key="1">
    <citation type="submission" date="2019-03" db="EMBL/GenBank/DDBJ databases">
        <title>Genomic Encyclopedia of Type Strains, Phase III (KMG-III): the genomes of soil and plant-associated and newly described type strains.</title>
        <authorList>
            <person name="Whitman W."/>
        </authorList>
    </citation>
    <scope>NUCLEOTIDE SEQUENCE [LARGE SCALE GENOMIC DNA]</scope>
    <source>
        <strain evidence="6 7">VKM Ac-2575</strain>
    </source>
</reference>
<dbReference type="InterPro" id="IPR011251">
    <property type="entry name" value="Luciferase-like_dom"/>
</dbReference>
<comment type="caution">
    <text evidence="6">The sequence shown here is derived from an EMBL/GenBank/DDBJ whole genome shotgun (WGS) entry which is preliminary data.</text>
</comment>
<name>A0A4R7TDR5_9ACTN</name>
<evidence type="ECO:0000256" key="3">
    <source>
        <dbReference type="ARBA" id="ARBA00023002"/>
    </source>
</evidence>
<dbReference type="PANTHER" id="PTHR42847">
    <property type="entry name" value="ALKANESULFONATE MONOOXYGENASE"/>
    <property type="match status" value="1"/>
</dbReference>
<evidence type="ECO:0000313" key="7">
    <source>
        <dbReference type="Proteomes" id="UP000295151"/>
    </source>
</evidence>
<evidence type="ECO:0000256" key="2">
    <source>
        <dbReference type="ARBA" id="ARBA00022643"/>
    </source>
</evidence>
<dbReference type="Proteomes" id="UP000295151">
    <property type="component" value="Unassembled WGS sequence"/>
</dbReference>
<keyword evidence="2" id="KW-0288">FMN</keyword>
<dbReference type="PANTHER" id="PTHR42847:SF4">
    <property type="entry name" value="ALKANESULFONATE MONOOXYGENASE-RELATED"/>
    <property type="match status" value="1"/>
</dbReference>
<keyword evidence="7" id="KW-1185">Reference proteome</keyword>
<dbReference type="EMBL" id="SOCE01000001">
    <property type="protein sequence ID" value="TDU90291.1"/>
    <property type="molecule type" value="Genomic_DNA"/>
</dbReference>
<accession>A0A4R7TDR5</accession>
<dbReference type="Pfam" id="PF00296">
    <property type="entry name" value="Bac_luciferase"/>
    <property type="match status" value="1"/>
</dbReference>